<accession>A0ABD2C934</accession>
<feature type="compositionally biased region" description="Basic residues" evidence="1">
    <location>
        <begin position="60"/>
        <end position="70"/>
    </location>
</feature>
<feature type="region of interest" description="Disordered" evidence="1">
    <location>
        <begin position="44"/>
        <end position="70"/>
    </location>
</feature>
<organism evidence="2 3">
    <name type="scientific">Vespula squamosa</name>
    <name type="common">Southern yellow jacket</name>
    <name type="synonym">Wasp</name>
    <dbReference type="NCBI Taxonomy" id="30214"/>
    <lineage>
        <taxon>Eukaryota</taxon>
        <taxon>Metazoa</taxon>
        <taxon>Ecdysozoa</taxon>
        <taxon>Arthropoda</taxon>
        <taxon>Hexapoda</taxon>
        <taxon>Insecta</taxon>
        <taxon>Pterygota</taxon>
        <taxon>Neoptera</taxon>
        <taxon>Endopterygota</taxon>
        <taxon>Hymenoptera</taxon>
        <taxon>Apocrita</taxon>
        <taxon>Aculeata</taxon>
        <taxon>Vespoidea</taxon>
        <taxon>Vespidae</taxon>
        <taxon>Vespinae</taxon>
        <taxon>Vespula</taxon>
    </lineage>
</organism>
<dbReference type="EMBL" id="JAUDFV010000010">
    <property type="protein sequence ID" value="KAL2741566.1"/>
    <property type="molecule type" value="Genomic_DNA"/>
</dbReference>
<keyword evidence="3" id="KW-1185">Reference proteome</keyword>
<protein>
    <submittedName>
        <fullName evidence="2">Uncharacterized protein</fullName>
    </submittedName>
</protein>
<dbReference type="Proteomes" id="UP001607302">
    <property type="component" value="Unassembled WGS sequence"/>
</dbReference>
<comment type="caution">
    <text evidence="2">The sequence shown here is derived from an EMBL/GenBank/DDBJ whole genome shotgun (WGS) entry which is preliminary data.</text>
</comment>
<reference evidence="2 3" key="1">
    <citation type="journal article" date="2024" name="Ann. Entomol. Soc. Am.">
        <title>Genomic analyses of the southern and eastern yellowjacket wasps (Hymenoptera: Vespidae) reveal evolutionary signatures of social life.</title>
        <authorList>
            <person name="Catto M.A."/>
            <person name="Caine P.B."/>
            <person name="Orr S.E."/>
            <person name="Hunt B.G."/>
            <person name="Goodisman M.A.D."/>
        </authorList>
    </citation>
    <scope>NUCLEOTIDE SEQUENCE [LARGE SCALE GENOMIC DNA]</scope>
    <source>
        <strain evidence="2">233</strain>
        <tissue evidence="2">Head and thorax</tissue>
    </source>
</reference>
<name>A0ABD2C934_VESSQ</name>
<dbReference type="AlphaFoldDB" id="A0ABD2C934"/>
<evidence type="ECO:0000313" key="2">
    <source>
        <dbReference type="EMBL" id="KAL2741566.1"/>
    </source>
</evidence>
<evidence type="ECO:0000256" key="1">
    <source>
        <dbReference type="SAM" id="MobiDB-lite"/>
    </source>
</evidence>
<sequence>MAVTTNFDETNMTLIRKSASLAGGYNRLSLERLSEDRLTMQAEREKRKKGRNGNIVLRSNLKKVLKRKTM</sequence>
<proteinExistence type="predicted"/>
<evidence type="ECO:0000313" key="3">
    <source>
        <dbReference type="Proteomes" id="UP001607302"/>
    </source>
</evidence>
<gene>
    <name evidence="2" type="ORF">V1478_000069</name>
</gene>